<evidence type="ECO:0000313" key="9">
    <source>
        <dbReference type="Proteomes" id="UP000035930"/>
    </source>
</evidence>
<evidence type="ECO:0000313" key="8">
    <source>
        <dbReference type="EMBL" id="AKN89245.1"/>
    </source>
</evidence>
<sequence length="312" mass="36678">MEKNQVKHWTKIKEAGGLLGLRTTFILFRLLGRRLTYSIMSVVMIYYFLLYKSARNYSFKYIKHLDKNIKTSKLWFYSFRHFLAFGEMVIDKIAVWSNKITIDNVDFSLQDRKTMNQAIKSQKGSVIFTAHLGNLDVARSLADFDSSMKINALVFSKQAPTFNKLLTKINPKYSINMICIQDVTPDLAIELYGRIANGEFIVIPADRTSVTKPERNLRLSFLDDIAFFPQGAFILASILKCPTYFMLCPKKDRNKFDFIFKEFDQNSIILNRKTKQQDLEKYAQKYAKMLESYCKKYPKQWFNFFDFWHQGE</sequence>
<dbReference type="Proteomes" id="UP000035930">
    <property type="component" value="Chromosome"/>
</dbReference>
<dbReference type="EMBL" id="CP011923">
    <property type="protein sequence ID" value="AKN89245.1"/>
    <property type="molecule type" value="Genomic_DNA"/>
</dbReference>
<proteinExistence type="predicted"/>
<evidence type="ECO:0000256" key="6">
    <source>
        <dbReference type="ARBA" id="ARBA00023315"/>
    </source>
</evidence>
<keyword evidence="6 8" id="KW-0012">Acyltransferase</keyword>
<keyword evidence="4" id="KW-0808">Transferase</keyword>
<evidence type="ECO:0000256" key="2">
    <source>
        <dbReference type="ARBA" id="ARBA00022475"/>
    </source>
</evidence>
<keyword evidence="3" id="KW-0997">Cell inner membrane</keyword>
<keyword evidence="7" id="KW-1133">Transmembrane helix</keyword>
<evidence type="ECO:0000256" key="4">
    <source>
        <dbReference type="ARBA" id="ARBA00022679"/>
    </source>
</evidence>
<reference evidence="8" key="1">
    <citation type="submission" date="2017-08" db="EMBL/GenBank/DDBJ databases">
        <title>Complete Genome Sequence of Francisella noatunensis subsp. orientalis strain FNO190.</title>
        <authorList>
            <person name="Pereira F.L."/>
            <person name="Goncalves L.A."/>
            <person name="Guilherme T.C."/>
            <person name="Soares S.C."/>
            <person name="Dorella F.A."/>
            <person name="Carvalho A.F."/>
            <person name="Leibowitz M.P."/>
            <person name="Leal C.A.G."/>
            <person name="Azevedo V.A.C."/>
            <person name="Figueiredo H.C.P."/>
        </authorList>
    </citation>
    <scope>NUCLEOTIDE SEQUENCE</scope>
    <source>
        <strain evidence="8">FNO190</strain>
    </source>
</reference>
<comment type="subcellular location">
    <subcellularLocation>
        <location evidence="1">Cell inner membrane</location>
    </subcellularLocation>
</comment>
<name>A0ABM5U7P3_9GAMM</name>
<keyword evidence="9" id="KW-1185">Reference proteome</keyword>
<keyword evidence="7" id="KW-0812">Transmembrane</keyword>
<protein>
    <submittedName>
        <fullName evidence="8">Acyltransferase</fullName>
    </submittedName>
</protein>
<accession>A0ABM5U7P3</accession>
<evidence type="ECO:0000256" key="3">
    <source>
        <dbReference type="ARBA" id="ARBA00022519"/>
    </source>
</evidence>
<dbReference type="PANTHER" id="PTHR30606">
    <property type="entry name" value="LIPID A BIOSYNTHESIS LAUROYL ACYLTRANSFERASE"/>
    <property type="match status" value="1"/>
</dbReference>
<dbReference type="GO" id="GO:0016746">
    <property type="term" value="F:acyltransferase activity"/>
    <property type="evidence" value="ECO:0007669"/>
    <property type="project" value="UniProtKB-KW"/>
</dbReference>
<keyword evidence="5 7" id="KW-0472">Membrane</keyword>
<evidence type="ECO:0000256" key="5">
    <source>
        <dbReference type="ARBA" id="ARBA00023136"/>
    </source>
</evidence>
<dbReference type="PANTHER" id="PTHR30606:SF10">
    <property type="entry name" value="PHOSPHATIDYLINOSITOL MANNOSIDE ACYLTRANSFERASE"/>
    <property type="match status" value="1"/>
</dbReference>
<evidence type="ECO:0000256" key="1">
    <source>
        <dbReference type="ARBA" id="ARBA00004533"/>
    </source>
</evidence>
<evidence type="ECO:0000256" key="7">
    <source>
        <dbReference type="SAM" id="Phobius"/>
    </source>
</evidence>
<keyword evidence="2" id="KW-1003">Cell membrane</keyword>
<dbReference type="CDD" id="cd07984">
    <property type="entry name" value="LPLAT_LABLAT-like"/>
    <property type="match status" value="1"/>
</dbReference>
<gene>
    <name evidence="8" type="ORF">FNO190_1646</name>
</gene>
<dbReference type="InterPro" id="IPR004960">
    <property type="entry name" value="LipA_acyltrans"/>
</dbReference>
<feature type="transmembrane region" description="Helical" evidence="7">
    <location>
        <begin position="37"/>
        <end position="54"/>
    </location>
</feature>
<dbReference type="Pfam" id="PF03279">
    <property type="entry name" value="Lip_A_acyltrans"/>
    <property type="match status" value="1"/>
</dbReference>
<organism evidence="8 9">
    <name type="scientific">Francisella orientalis</name>
    <dbReference type="NCBI Taxonomy" id="299583"/>
    <lineage>
        <taxon>Bacteria</taxon>
        <taxon>Pseudomonadati</taxon>
        <taxon>Pseudomonadota</taxon>
        <taxon>Gammaproteobacteria</taxon>
        <taxon>Thiotrichales</taxon>
        <taxon>Francisellaceae</taxon>
        <taxon>Francisella</taxon>
    </lineage>
</organism>